<dbReference type="SMART" id="SM00993">
    <property type="entry name" value="YL1_C"/>
    <property type="match status" value="1"/>
</dbReference>
<dbReference type="EMBL" id="QEAQ01000057">
    <property type="protein sequence ID" value="TPX57164.1"/>
    <property type="molecule type" value="Genomic_DNA"/>
</dbReference>
<evidence type="ECO:0000256" key="1">
    <source>
        <dbReference type="ARBA" id="ARBA00006832"/>
    </source>
</evidence>
<name>A0A507DZU2_9FUNG</name>
<reference evidence="5 6" key="1">
    <citation type="journal article" date="2019" name="Sci. Rep.">
        <title>Comparative genomics of chytrid fungi reveal insights into the obligate biotrophic and pathogenic lifestyle of Synchytrium endobioticum.</title>
        <authorList>
            <person name="van de Vossenberg B.T.L.H."/>
            <person name="Warris S."/>
            <person name="Nguyen H.D.T."/>
            <person name="van Gent-Pelzer M.P.E."/>
            <person name="Joly D.L."/>
            <person name="van de Geest H.C."/>
            <person name="Bonants P.J.M."/>
            <person name="Smith D.S."/>
            <person name="Levesque C.A."/>
            <person name="van der Lee T.A.J."/>
        </authorList>
    </citation>
    <scope>NUCLEOTIDE SEQUENCE [LARGE SCALE GENOMIC DNA]</scope>
    <source>
        <strain evidence="5 6">CBS 809.83</strain>
    </source>
</reference>
<dbReference type="InterPro" id="IPR046757">
    <property type="entry name" value="YL1_N"/>
</dbReference>
<dbReference type="PANTHER" id="PTHR13275:SF4">
    <property type="entry name" value="VACUOLAR PROTEIN SORTING-ASSOCIATED PROTEIN 72 HOMOLOG"/>
    <property type="match status" value="1"/>
</dbReference>
<feature type="region of interest" description="Disordered" evidence="3">
    <location>
        <begin position="234"/>
        <end position="282"/>
    </location>
</feature>
<evidence type="ECO:0000313" key="6">
    <source>
        <dbReference type="Proteomes" id="UP000318582"/>
    </source>
</evidence>
<feature type="compositionally biased region" description="Polar residues" evidence="3">
    <location>
        <begin position="237"/>
        <end position="252"/>
    </location>
</feature>
<evidence type="ECO:0000259" key="4">
    <source>
        <dbReference type="SMART" id="SM00993"/>
    </source>
</evidence>
<gene>
    <name evidence="5" type="ORF">PhCBS80983_g04015</name>
</gene>
<dbReference type="InterPro" id="IPR013272">
    <property type="entry name" value="Vps72/YL1_C"/>
</dbReference>
<sequence>MSLSSTRARRENAGSRMQALVQQQLQDGQFDDDVLDDVEDYVVEVQDDVFDEDFGSTDEDEEQIDGEAKIQEEEKAARQSHRRTKVLISKAKPFPQPAVRSSTDKPSVTKAPVKRPRTKAKEALANPLLSSVRQSNRSSTIAAKKQLQQKLVETSKRRALVPPRPRVAEVELTQEQKLEEAKETEKINLASLNRIIQSEEDNRLKRAHRVERAPGPIIRFRSFRCRLVEEAKEKVDTSSSMDIDNGAASSDDQIPPLLSHEPPSIHSAEEGAHAENPSSKEQFVSKNHIIFDGFTEDPFEKWNTQCKEPEQQRCPITGLRARYRDPKTSIPYATKDAYAVLQRLINGQYAWSPVCQTYIHPFNAVPPAGTPHQWIDSTFGQVVAREEVPEKPKVKKLSKDKGKPTEEGHTFHVLQEPGNDSALTAMGIDG</sequence>
<feature type="region of interest" description="Disordered" evidence="3">
    <location>
        <begin position="1"/>
        <end position="20"/>
    </location>
</feature>
<proteinExistence type="inferred from homology"/>
<dbReference type="GO" id="GO:0005634">
    <property type="term" value="C:nucleus"/>
    <property type="evidence" value="ECO:0007669"/>
    <property type="project" value="TreeGrafter"/>
</dbReference>
<feature type="compositionally biased region" description="Basic and acidic residues" evidence="3">
    <location>
        <begin position="66"/>
        <end position="77"/>
    </location>
</feature>
<keyword evidence="2" id="KW-0175">Coiled coil</keyword>
<dbReference type="PANTHER" id="PTHR13275">
    <property type="entry name" value="YL-1 PROTEIN TRANSCRIPTION FACTOR-LIKE 1"/>
    <property type="match status" value="1"/>
</dbReference>
<feature type="region of interest" description="Disordered" evidence="3">
    <location>
        <begin position="49"/>
        <end position="119"/>
    </location>
</feature>
<dbReference type="STRING" id="109895.A0A507DZU2"/>
<dbReference type="Pfam" id="PF08265">
    <property type="entry name" value="YL1_C"/>
    <property type="match status" value="1"/>
</dbReference>
<feature type="compositionally biased region" description="Acidic residues" evidence="3">
    <location>
        <begin position="49"/>
        <end position="65"/>
    </location>
</feature>
<comment type="similarity">
    <text evidence="1">Belongs to the VPS72/YL1 family.</text>
</comment>
<feature type="coiled-coil region" evidence="2">
    <location>
        <begin position="175"/>
        <end position="202"/>
    </location>
</feature>
<evidence type="ECO:0000313" key="5">
    <source>
        <dbReference type="EMBL" id="TPX57164.1"/>
    </source>
</evidence>
<dbReference type="Proteomes" id="UP000318582">
    <property type="component" value="Unassembled WGS sequence"/>
</dbReference>
<protein>
    <recommendedName>
        <fullName evidence="4">Vps72/YL1 C-terminal domain-containing protein</fullName>
    </recommendedName>
</protein>
<comment type="caution">
    <text evidence="5">The sequence shown here is derived from an EMBL/GenBank/DDBJ whole genome shotgun (WGS) entry which is preliminary data.</text>
</comment>
<feature type="domain" description="Vps72/YL1 C-terminal" evidence="4">
    <location>
        <begin position="312"/>
        <end position="341"/>
    </location>
</feature>
<dbReference type="Pfam" id="PF05764">
    <property type="entry name" value="YL1"/>
    <property type="match status" value="1"/>
</dbReference>
<evidence type="ECO:0000256" key="2">
    <source>
        <dbReference type="SAM" id="Coils"/>
    </source>
</evidence>
<accession>A0A507DZU2</accession>
<dbReference type="AlphaFoldDB" id="A0A507DZU2"/>
<evidence type="ECO:0000256" key="3">
    <source>
        <dbReference type="SAM" id="MobiDB-lite"/>
    </source>
</evidence>
<organism evidence="5 6">
    <name type="scientific">Powellomyces hirtus</name>
    <dbReference type="NCBI Taxonomy" id="109895"/>
    <lineage>
        <taxon>Eukaryota</taxon>
        <taxon>Fungi</taxon>
        <taxon>Fungi incertae sedis</taxon>
        <taxon>Chytridiomycota</taxon>
        <taxon>Chytridiomycota incertae sedis</taxon>
        <taxon>Chytridiomycetes</taxon>
        <taxon>Spizellomycetales</taxon>
        <taxon>Powellomycetaceae</taxon>
        <taxon>Powellomyces</taxon>
    </lineage>
</organism>
<keyword evidence="6" id="KW-1185">Reference proteome</keyword>